<evidence type="ECO:0000313" key="3">
    <source>
        <dbReference type="Proteomes" id="UP000475545"/>
    </source>
</evidence>
<dbReference type="PANTHER" id="PTHR42951:SF14">
    <property type="entry name" value="METALLO-BETA-LACTAMASE SUPERFAMILY PROTEIN"/>
    <property type="match status" value="1"/>
</dbReference>
<reference evidence="2 3" key="1">
    <citation type="submission" date="2019-11" db="EMBL/GenBank/DDBJ databases">
        <title>Gordonia sp. nov., a novel actinobacterium isolated from mangrove soil in Hainan.</title>
        <authorList>
            <person name="Huang X."/>
            <person name="Xie Y."/>
            <person name="Chu X."/>
            <person name="Xiao K."/>
        </authorList>
    </citation>
    <scope>NUCLEOTIDE SEQUENCE [LARGE SCALE GENOMIC DNA]</scope>
    <source>
        <strain evidence="2 3">HNM0687</strain>
    </source>
</reference>
<keyword evidence="3" id="KW-1185">Reference proteome</keyword>
<dbReference type="Gene3D" id="3.60.15.10">
    <property type="entry name" value="Ribonuclease Z/Hydroxyacylglutathione hydrolase-like"/>
    <property type="match status" value="1"/>
</dbReference>
<dbReference type="RefSeq" id="WP_160901763.1">
    <property type="nucleotide sequence ID" value="NZ_CP102850.1"/>
</dbReference>
<dbReference type="InterPro" id="IPR050855">
    <property type="entry name" value="NDM-1-like"/>
</dbReference>
<dbReference type="InterPro" id="IPR036866">
    <property type="entry name" value="RibonucZ/Hydroxyglut_hydro"/>
</dbReference>
<dbReference type="SUPFAM" id="SSF56281">
    <property type="entry name" value="Metallo-hydrolase/oxidoreductase"/>
    <property type="match status" value="1"/>
</dbReference>
<dbReference type="InterPro" id="IPR001279">
    <property type="entry name" value="Metallo-B-lactamas"/>
</dbReference>
<protein>
    <submittedName>
        <fullName evidence="2">MBL fold metallo-hydrolase</fullName>
    </submittedName>
</protein>
<dbReference type="GO" id="GO:0016787">
    <property type="term" value="F:hydrolase activity"/>
    <property type="evidence" value="ECO:0007669"/>
    <property type="project" value="UniProtKB-KW"/>
</dbReference>
<comment type="caution">
    <text evidence="2">The sequence shown here is derived from an EMBL/GenBank/DDBJ whole genome shotgun (WGS) entry which is preliminary data.</text>
</comment>
<dbReference type="SMART" id="SM00849">
    <property type="entry name" value="Lactamase_B"/>
    <property type="match status" value="1"/>
</dbReference>
<feature type="domain" description="Metallo-beta-lactamase" evidence="1">
    <location>
        <begin position="27"/>
        <end position="233"/>
    </location>
</feature>
<gene>
    <name evidence="2" type="ORF">GIY30_09515</name>
</gene>
<evidence type="ECO:0000313" key="2">
    <source>
        <dbReference type="EMBL" id="MXP21588.1"/>
    </source>
</evidence>
<sequence>MKFGRRPMQISRVDAGSSTAFLVHTDVVNWVLLQEGSDLTLIDGGYPGQAAAVVESIRTIGRRPEDIRGALLTHAHVDHLGGLVSLSARYGFDVFADPIEVAHARRDYLQQAGPGDIVPIAYRPRVIHWLAMVMPLGVLSRKGIDAHPFPSPLDLPGRPVPVSAHGHTDGHSAYLVADGSVLVSGDALVSGHPISPITGPQCIAHAFQHDDATARRTVEFLTSLDATTLFPGHGPRHNGPVAEAARRALEVS</sequence>
<dbReference type="Proteomes" id="UP000475545">
    <property type="component" value="Unassembled WGS sequence"/>
</dbReference>
<dbReference type="AlphaFoldDB" id="A0A6L7GST8"/>
<keyword evidence="2" id="KW-0378">Hydrolase</keyword>
<dbReference type="Pfam" id="PF00753">
    <property type="entry name" value="Lactamase_B"/>
    <property type="match status" value="1"/>
</dbReference>
<evidence type="ECO:0000259" key="1">
    <source>
        <dbReference type="SMART" id="SM00849"/>
    </source>
</evidence>
<proteinExistence type="predicted"/>
<dbReference type="PANTHER" id="PTHR42951">
    <property type="entry name" value="METALLO-BETA-LACTAMASE DOMAIN-CONTAINING"/>
    <property type="match status" value="1"/>
</dbReference>
<name>A0A6L7GST8_9ACTN</name>
<dbReference type="EMBL" id="WMBR01000002">
    <property type="protein sequence ID" value="MXP21588.1"/>
    <property type="molecule type" value="Genomic_DNA"/>
</dbReference>
<organism evidence="2 3">
    <name type="scientific">Gordonia mangrovi</name>
    <dbReference type="NCBI Taxonomy" id="2665643"/>
    <lineage>
        <taxon>Bacteria</taxon>
        <taxon>Bacillati</taxon>
        <taxon>Actinomycetota</taxon>
        <taxon>Actinomycetes</taxon>
        <taxon>Mycobacteriales</taxon>
        <taxon>Gordoniaceae</taxon>
        <taxon>Gordonia</taxon>
    </lineage>
</organism>
<accession>A0A6L7GST8</accession>